<feature type="region of interest" description="Disordered" evidence="1">
    <location>
        <begin position="1"/>
        <end position="31"/>
    </location>
</feature>
<protein>
    <submittedName>
        <fullName evidence="3">Uncharacterized protein</fullName>
    </submittedName>
</protein>
<feature type="transmembrane region" description="Helical" evidence="2">
    <location>
        <begin position="129"/>
        <end position="148"/>
    </location>
</feature>
<proteinExistence type="predicted"/>
<keyword evidence="4" id="KW-1185">Reference proteome</keyword>
<dbReference type="AlphaFoldDB" id="H3NIM8"/>
<dbReference type="RefSeq" id="WP_006308744.1">
    <property type="nucleotide sequence ID" value="NZ_JH601133.1"/>
</dbReference>
<organism evidence="3 4">
    <name type="scientific">Facklamia languida CCUG 37842</name>
    <dbReference type="NCBI Taxonomy" id="883113"/>
    <lineage>
        <taxon>Bacteria</taxon>
        <taxon>Bacillati</taxon>
        <taxon>Bacillota</taxon>
        <taxon>Bacilli</taxon>
        <taxon>Lactobacillales</taxon>
        <taxon>Aerococcaceae</taxon>
        <taxon>Facklamia</taxon>
    </lineage>
</organism>
<reference evidence="3 4" key="1">
    <citation type="submission" date="2012-01" db="EMBL/GenBank/DDBJ databases">
        <title>The Genome Sequence of Facklamia languida CCUG 37842.</title>
        <authorList>
            <consortium name="The Broad Institute Genome Sequencing Platform"/>
            <person name="Earl A."/>
            <person name="Ward D."/>
            <person name="Feldgarden M."/>
            <person name="Gevers D."/>
            <person name="Huys G."/>
            <person name="Young S.K."/>
            <person name="Zeng Q."/>
            <person name="Gargeya S."/>
            <person name="Fitzgerald M."/>
            <person name="Haas B."/>
            <person name="Abouelleil A."/>
            <person name="Alvarado L."/>
            <person name="Arachchi H.M."/>
            <person name="Berlin A."/>
            <person name="Chapman S.B."/>
            <person name="Gearin G."/>
            <person name="Goldberg J."/>
            <person name="Griggs A."/>
            <person name="Gujja S."/>
            <person name="Hansen M."/>
            <person name="Heiman D."/>
            <person name="Howarth C."/>
            <person name="Larimer J."/>
            <person name="Lui A."/>
            <person name="MacDonald P.J.P."/>
            <person name="McCowen C."/>
            <person name="Montmayeur A."/>
            <person name="Murphy C."/>
            <person name="Neiman D."/>
            <person name="Pearson M."/>
            <person name="Priest M."/>
            <person name="Roberts A."/>
            <person name="Saif S."/>
            <person name="Shea T."/>
            <person name="Sisk P."/>
            <person name="Stolte C."/>
            <person name="Sykes S."/>
            <person name="Wortman J."/>
            <person name="Nusbaum C."/>
            <person name="Birren B."/>
        </authorList>
    </citation>
    <scope>NUCLEOTIDE SEQUENCE [LARGE SCALE GENOMIC DNA]</scope>
    <source>
        <strain evidence="3 4">CCUG 37842</strain>
    </source>
</reference>
<keyword evidence="2" id="KW-0472">Membrane</keyword>
<evidence type="ECO:0000256" key="2">
    <source>
        <dbReference type="SAM" id="Phobius"/>
    </source>
</evidence>
<sequence>MPNKSKHTTPSRQVQTPPSHPNRVRRQVKDPDQVYQARLARRQRQVDSIAFKSNPEPATVSVTKEPTPGDKVAHRHPLLNVLITAGTLSFIFLILYYAFRAGLLFAANRLDWEPAWWLINHPDVYEKTVWGLIGLYGLSLVIGIRQVLKNPAKKSLKVQPGSDPHVR</sequence>
<name>H3NIM8_9LACT</name>
<evidence type="ECO:0000256" key="1">
    <source>
        <dbReference type="SAM" id="MobiDB-lite"/>
    </source>
</evidence>
<keyword evidence="2" id="KW-1133">Transmembrane helix</keyword>
<evidence type="ECO:0000313" key="3">
    <source>
        <dbReference type="EMBL" id="EHR37538.1"/>
    </source>
</evidence>
<evidence type="ECO:0000313" key="4">
    <source>
        <dbReference type="Proteomes" id="UP000006190"/>
    </source>
</evidence>
<keyword evidence="2" id="KW-0812">Transmembrane</keyword>
<dbReference type="EMBL" id="AGEG01000006">
    <property type="protein sequence ID" value="EHR37538.1"/>
    <property type="molecule type" value="Genomic_DNA"/>
</dbReference>
<dbReference type="PATRIC" id="fig|883113.3.peg.718"/>
<comment type="caution">
    <text evidence="3">The sequence shown here is derived from an EMBL/GenBank/DDBJ whole genome shotgun (WGS) entry which is preliminary data.</text>
</comment>
<feature type="transmembrane region" description="Helical" evidence="2">
    <location>
        <begin position="78"/>
        <end position="99"/>
    </location>
</feature>
<dbReference type="Proteomes" id="UP000006190">
    <property type="component" value="Unassembled WGS sequence"/>
</dbReference>
<accession>H3NIM8</accession>
<gene>
    <name evidence="3" type="ORF">HMPREF9708_00717</name>
</gene>
<dbReference type="HOGENOM" id="CLU_1592068_0_0_9"/>
<dbReference type="STRING" id="883113.HMPREF9708_00717"/>